<evidence type="ECO:0000313" key="2">
    <source>
        <dbReference type="Proteomes" id="UP000295497"/>
    </source>
</evidence>
<dbReference type="SUPFAM" id="SSF55486">
    <property type="entry name" value="Metalloproteases ('zincins'), catalytic domain"/>
    <property type="match status" value="1"/>
</dbReference>
<evidence type="ECO:0000313" key="1">
    <source>
        <dbReference type="EMBL" id="AUX32984.1"/>
    </source>
</evidence>
<accession>A0A4P2QRV6</accession>
<reference evidence="1 2" key="1">
    <citation type="submission" date="2015-09" db="EMBL/GenBank/DDBJ databases">
        <title>Sorangium comparison.</title>
        <authorList>
            <person name="Zaburannyi N."/>
            <person name="Bunk B."/>
            <person name="Overmann J."/>
            <person name="Mueller R."/>
        </authorList>
    </citation>
    <scope>NUCLEOTIDE SEQUENCE [LARGE SCALE GENOMIC DNA]</scope>
    <source>
        <strain evidence="1 2">So ce836</strain>
    </source>
</reference>
<dbReference type="AlphaFoldDB" id="A0A4P2QRV6"/>
<name>A0A4P2QRV6_SORCE</name>
<sequence length="532" mass="54966">MRYSYASAAFCMGIMLSGCALEEDVGSCEDCGESASALSAAAAAVLGFETLTGWTASAGTLSLSTTRVEGASALSVANAAYTVVQSGPLAISEPIKSVVSLDVRVPSVQPNPWWAGEISLAVQAPSKGVSQTLGTKPLTGLAQGTFHRLSFNVPSAVQLALATGASDLSFSVTVNVPSGSGPHLLDRLDVVDAAAGFEPNVMAVAVTNQAGLAPVKGDPLKITLTVTNPGTAAGTAVLRPRVTSARFNDFTNVEAGSVSASLAAGETKQVTLTAGPILVDAAQGKRFALGRSAYTLSGVRVEPAGGTASVDTSFTGGAFTIGASDVLFNAVVYDQDYFDAIGYTGTAEAYLLDAFTRPTELFTPSSPGSSSGTYVLYPNGFDEMMGIRQIFHAVGGLPNNPSSGGFCEHAGAYGRTALGLTRDWDIDELNGNITDPDHHGFDILIGLTPEYGGGAACGWLGVQVSGQFSSALNVGVSQLISVHETGHLFGAPHCDPLQGYVMCGGEHHPHYISDGLFVWHKDSFDVMQYIWD</sequence>
<proteinExistence type="predicted"/>
<dbReference type="Proteomes" id="UP000295497">
    <property type="component" value="Chromosome"/>
</dbReference>
<gene>
    <name evidence="1" type="ORF">SOCE836_051360</name>
</gene>
<organism evidence="1 2">
    <name type="scientific">Sorangium cellulosum</name>
    <name type="common">Polyangium cellulosum</name>
    <dbReference type="NCBI Taxonomy" id="56"/>
    <lineage>
        <taxon>Bacteria</taxon>
        <taxon>Pseudomonadati</taxon>
        <taxon>Myxococcota</taxon>
        <taxon>Polyangia</taxon>
        <taxon>Polyangiales</taxon>
        <taxon>Polyangiaceae</taxon>
        <taxon>Sorangium</taxon>
    </lineage>
</organism>
<dbReference type="PROSITE" id="PS51257">
    <property type="entry name" value="PROKAR_LIPOPROTEIN"/>
    <property type="match status" value="1"/>
</dbReference>
<dbReference type="EMBL" id="CP012672">
    <property type="protein sequence ID" value="AUX32984.1"/>
    <property type="molecule type" value="Genomic_DNA"/>
</dbReference>
<protein>
    <submittedName>
        <fullName evidence="1">Uncharacterized protein</fullName>
    </submittedName>
</protein>
<dbReference type="RefSeq" id="WP_165374146.1">
    <property type="nucleotide sequence ID" value="NZ_CP012672.1"/>
</dbReference>